<sequence length="68" mass="7942">MKKVEGVAYHNEEDDMLCAPKKGSIKKKVVTRKKNIDIMSPITNEEEEDLSEENFEERKICNSQRKND</sequence>
<dbReference type="Proteomes" id="UP000824469">
    <property type="component" value="Unassembled WGS sequence"/>
</dbReference>
<dbReference type="AlphaFoldDB" id="A0AA38GWE0"/>
<feature type="region of interest" description="Disordered" evidence="1">
    <location>
        <begin position="39"/>
        <end position="68"/>
    </location>
</feature>
<evidence type="ECO:0000313" key="3">
    <source>
        <dbReference type="Proteomes" id="UP000824469"/>
    </source>
</evidence>
<evidence type="ECO:0000256" key="1">
    <source>
        <dbReference type="SAM" id="MobiDB-lite"/>
    </source>
</evidence>
<name>A0AA38GWE0_TAXCH</name>
<feature type="non-terminal residue" evidence="2">
    <location>
        <position position="68"/>
    </location>
</feature>
<keyword evidence="3" id="KW-1185">Reference proteome</keyword>
<dbReference type="EMBL" id="JAHRHJ020000001">
    <property type="protein sequence ID" value="KAH9328787.1"/>
    <property type="molecule type" value="Genomic_DNA"/>
</dbReference>
<feature type="compositionally biased region" description="Basic and acidic residues" evidence="1">
    <location>
        <begin position="56"/>
        <end position="68"/>
    </location>
</feature>
<reference evidence="2 3" key="1">
    <citation type="journal article" date="2021" name="Nat. Plants">
        <title>The Taxus genome provides insights into paclitaxel biosynthesis.</title>
        <authorList>
            <person name="Xiong X."/>
            <person name="Gou J."/>
            <person name="Liao Q."/>
            <person name="Li Y."/>
            <person name="Zhou Q."/>
            <person name="Bi G."/>
            <person name="Li C."/>
            <person name="Du R."/>
            <person name="Wang X."/>
            <person name="Sun T."/>
            <person name="Guo L."/>
            <person name="Liang H."/>
            <person name="Lu P."/>
            <person name="Wu Y."/>
            <person name="Zhang Z."/>
            <person name="Ro D.K."/>
            <person name="Shang Y."/>
            <person name="Huang S."/>
            <person name="Yan J."/>
        </authorList>
    </citation>
    <scope>NUCLEOTIDE SEQUENCE [LARGE SCALE GENOMIC DNA]</scope>
    <source>
        <strain evidence="2">Ta-2019</strain>
    </source>
</reference>
<organism evidence="2 3">
    <name type="scientific">Taxus chinensis</name>
    <name type="common">Chinese yew</name>
    <name type="synonym">Taxus wallichiana var. chinensis</name>
    <dbReference type="NCBI Taxonomy" id="29808"/>
    <lineage>
        <taxon>Eukaryota</taxon>
        <taxon>Viridiplantae</taxon>
        <taxon>Streptophyta</taxon>
        <taxon>Embryophyta</taxon>
        <taxon>Tracheophyta</taxon>
        <taxon>Spermatophyta</taxon>
        <taxon>Pinopsida</taxon>
        <taxon>Pinidae</taxon>
        <taxon>Conifers II</taxon>
        <taxon>Cupressales</taxon>
        <taxon>Taxaceae</taxon>
        <taxon>Taxus</taxon>
    </lineage>
</organism>
<feature type="compositionally biased region" description="Acidic residues" evidence="1">
    <location>
        <begin position="44"/>
        <end position="55"/>
    </location>
</feature>
<gene>
    <name evidence="2" type="ORF">KI387_000895</name>
</gene>
<accession>A0AA38GWE0</accession>
<evidence type="ECO:0000313" key="2">
    <source>
        <dbReference type="EMBL" id="KAH9328787.1"/>
    </source>
</evidence>
<proteinExistence type="predicted"/>
<comment type="caution">
    <text evidence="2">The sequence shown here is derived from an EMBL/GenBank/DDBJ whole genome shotgun (WGS) entry which is preliminary data.</text>
</comment>
<protein>
    <submittedName>
        <fullName evidence="2">Uncharacterized protein</fullName>
    </submittedName>
</protein>